<dbReference type="SFLD" id="SFLDS00003">
    <property type="entry name" value="Haloacid_Dehalogenase"/>
    <property type="match status" value="1"/>
</dbReference>
<name>V4LMT9_EUTSA</name>
<dbReference type="SUPFAM" id="SSF54427">
    <property type="entry name" value="NTF2-like"/>
    <property type="match status" value="1"/>
</dbReference>
<dbReference type="InterPro" id="IPR006380">
    <property type="entry name" value="SPP-like_dom"/>
</dbReference>
<dbReference type="NCBIfam" id="TIGR01485">
    <property type="entry name" value="SPP_plant-cyano"/>
    <property type="match status" value="1"/>
</dbReference>
<dbReference type="SFLD" id="SFLDG01141">
    <property type="entry name" value="C2.B.1:_Sucrose_Phosphatase_Li"/>
    <property type="match status" value="1"/>
</dbReference>
<comment type="catalytic activity">
    <reaction evidence="8 9">
        <text>sucrose 6(F)-phosphate + H2O = sucrose + phosphate</text>
        <dbReference type="Rhea" id="RHEA:19289"/>
        <dbReference type="ChEBI" id="CHEBI:15377"/>
        <dbReference type="ChEBI" id="CHEBI:17992"/>
        <dbReference type="ChEBI" id="CHEBI:43474"/>
        <dbReference type="ChEBI" id="CHEBI:57723"/>
        <dbReference type="EC" id="3.1.3.24"/>
    </reaction>
</comment>
<feature type="domain" description="Sucrose phosphatase-like" evidence="10">
    <location>
        <begin position="9"/>
        <end position="262"/>
    </location>
</feature>
<evidence type="ECO:0000256" key="4">
    <source>
        <dbReference type="ARBA" id="ARBA00007211"/>
    </source>
</evidence>
<evidence type="ECO:0000259" key="11">
    <source>
        <dbReference type="Pfam" id="PF08472"/>
    </source>
</evidence>
<evidence type="ECO:0000256" key="9">
    <source>
        <dbReference type="RuleBase" id="RU368007"/>
    </source>
</evidence>
<evidence type="ECO:0000256" key="7">
    <source>
        <dbReference type="ARBA" id="ARBA00022842"/>
    </source>
</evidence>
<dbReference type="Pfam" id="PF08472">
    <property type="entry name" value="S6PP_C"/>
    <property type="match status" value="1"/>
</dbReference>
<dbReference type="InterPro" id="IPR006379">
    <property type="entry name" value="HAD-SF_hydro_IIB"/>
</dbReference>
<dbReference type="Gramene" id="ESQ45049">
    <property type="protein sequence ID" value="ESQ45049"/>
    <property type="gene ID" value="EUTSA_v10010402mg"/>
</dbReference>
<dbReference type="Gene3D" id="3.40.50.1000">
    <property type="entry name" value="HAD superfamily/HAD-like"/>
    <property type="match status" value="1"/>
</dbReference>
<proteinExistence type="inferred from homology"/>
<dbReference type="SFLD" id="SFLDG01140">
    <property type="entry name" value="C2.B:_Phosphomannomutase_and_P"/>
    <property type="match status" value="1"/>
</dbReference>
<dbReference type="NCBIfam" id="TIGR01482">
    <property type="entry name" value="SPP-subfamily"/>
    <property type="match status" value="1"/>
</dbReference>
<dbReference type="Gene3D" id="3.90.1070.10">
    <property type="match status" value="1"/>
</dbReference>
<evidence type="ECO:0000256" key="2">
    <source>
        <dbReference type="ARBA" id="ARBA00003645"/>
    </source>
</evidence>
<dbReference type="Gene3D" id="3.10.450.50">
    <property type="match status" value="1"/>
</dbReference>
<feature type="domain" description="Sucrose-phosphatase C-terminal" evidence="11">
    <location>
        <begin position="285"/>
        <end position="412"/>
    </location>
</feature>
<dbReference type="InterPro" id="IPR023214">
    <property type="entry name" value="HAD_sf"/>
</dbReference>
<dbReference type="GO" id="GO:0005986">
    <property type="term" value="P:sucrose biosynthetic process"/>
    <property type="evidence" value="ECO:0007669"/>
    <property type="project" value="UniProtKB-UniRule"/>
</dbReference>
<dbReference type="PANTHER" id="PTHR46521:SF8">
    <property type="entry name" value="SUCROSE-PHOSPHATASE 3A-RELATED"/>
    <property type="match status" value="1"/>
</dbReference>
<evidence type="ECO:0000256" key="3">
    <source>
        <dbReference type="ARBA" id="ARBA00005070"/>
    </source>
</evidence>
<dbReference type="OMA" id="SWWEDAG"/>
<comment type="cofactor">
    <cofactor evidence="1 9">
        <name>Mg(2+)</name>
        <dbReference type="ChEBI" id="CHEBI:18420"/>
    </cofactor>
</comment>
<organism evidence="12 13">
    <name type="scientific">Eutrema salsugineum</name>
    <name type="common">Saltwater cress</name>
    <name type="synonym">Sisymbrium salsugineum</name>
    <dbReference type="NCBI Taxonomy" id="72664"/>
    <lineage>
        <taxon>Eukaryota</taxon>
        <taxon>Viridiplantae</taxon>
        <taxon>Streptophyta</taxon>
        <taxon>Embryophyta</taxon>
        <taxon>Tracheophyta</taxon>
        <taxon>Spermatophyta</taxon>
        <taxon>Magnoliopsida</taxon>
        <taxon>eudicotyledons</taxon>
        <taxon>Gunneridae</taxon>
        <taxon>Pentapetalae</taxon>
        <taxon>rosids</taxon>
        <taxon>malvids</taxon>
        <taxon>Brassicales</taxon>
        <taxon>Brassicaceae</taxon>
        <taxon>Eutremeae</taxon>
        <taxon>Eutrema</taxon>
    </lineage>
</organism>
<sequence length="425" mass="48516">MDRLDGPPRLILVTDLDCTLVDHDDPENTHLLRFNALWEAHYRHDSLLVYSTGRSLRSYLSLRKKRPLLTPDIAITSVGSEIVYGGGESMVSDDVWEARLGEMWNRDIVVEETSKFPQLEPQPEKSQEQHKVSFFVGREQALEIMKVLPGILKERGVDVKLVYSNDYAFDVLPRGAGKGGALTYLLEKLEIEGKQPSNILVCGDSGNDAELFNIPQAYGVMVSNSHKELLQWHEENAKDNPNIFLASERCAAGIIEAIQRFNLGSSASPRDFLDTENFHVENLNPAHEVVQFYLFYERWRCGEVEKSDKYLQNIKSLSSPLGIFVHPSGVEKPIHEWIDEMEKLHGDGKEKQFRIWLDAVSSSHVTSDSWLAKFDKHELSEGKVRSCSTRVLLSCQGEKKKLTWMHIHQSWLDDSCSDDQEKWIF</sequence>
<dbReference type="InterPro" id="IPR012847">
    <property type="entry name" value="Sucrose_phosphatase_pln/cyn"/>
</dbReference>
<dbReference type="InterPro" id="IPR036412">
    <property type="entry name" value="HAD-like_sf"/>
</dbReference>
<dbReference type="SFLD" id="SFLDF00043">
    <property type="entry name" value="sucrose-phosphatase"/>
    <property type="match status" value="1"/>
</dbReference>
<dbReference type="GO" id="GO:0050307">
    <property type="term" value="F:sucrose-phosphate phosphatase activity"/>
    <property type="evidence" value="ECO:0007669"/>
    <property type="project" value="UniProtKB-UniRule"/>
</dbReference>
<dbReference type="GO" id="GO:0000287">
    <property type="term" value="F:magnesium ion binding"/>
    <property type="evidence" value="ECO:0007669"/>
    <property type="project" value="UniProtKB-UniRule"/>
</dbReference>
<dbReference type="SUPFAM" id="SSF56784">
    <property type="entry name" value="HAD-like"/>
    <property type="match status" value="1"/>
</dbReference>
<dbReference type="AlphaFoldDB" id="V4LMT9"/>
<gene>
    <name evidence="12" type="ORF">EUTSA_v10010402mg</name>
</gene>
<dbReference type="PANTHER" id="PTHR46521">
    <property type="entry name" value="SUCROSE-PHOSPHATASE 2-RELATED"/>
    <property type="match status" value="1"/>
</dbReference>
<dbReference type="EC" id="3.1.3.24" evidence="9"/>
<comment type="similarity">
    <text evidence="4 9">Belongs to the sucrose phosphatase family.</text>
</comment>
<keyword evidence="7 9" id="KW-0460">Magnesium</keyword>
<reference evidence="12 13" key="1">
    <citation type="journal article" date="2013" name="Front. Plant Sci.">
        <title>The Reference Genome of the Halophytic Plant Eutrema salsugineum.</title>
        <authorList>
            <person name="Yang R."/>
            <person name="Jarvis D.E."/>
            <person name="Chen H."/>
            <person name="Beilstein M.A."/>
            <person name="Grimwood J."/>
            <person name="Jenkins J."/>
            <person name="Shu S."/>
            <person name="Prochnik S."/>
            <person name="Xin M."/>
            <person name="Ma C."/>
            <person name="Schmutz J."/>
            <person name="Wing R.A."/>
            <person name="Mitchell-Olds T."/>
            <person name="Schumaker K.S."/>
            <person name="Wang X."/>
        </authorList>
    </citation>
    <scope>NUCLEOTIDE SEQUENCE [LARGE SCALE GENOMIC DNA]</scope>
</reference>
<dbReference type="InterPro" id="IPR032710">
    <property type="entry name" value="NTF2-like_dom_sf"/>
</dbReference>
<evidence type="ECO:0000313" key="13">
    <source>
        <dbReference type="Proteomes" id="UP000030689"/>
    </source>
</evidence>
<comment type="function">
    <text evidence="2 9">Catalyzes the final step of sucrose synthesis.</text>
</comment>
<comment type="subunit">
    <text evidence="5 9">Homodimer.</text>
</comment>
<dbReference type="InterPro" id="IPR051518">
    <property type="entry name" value="Sucrose_Phosphatase"/>
</dbReference>
<dbReference type="EMBL" id="KI517435">
    <property type="protein sequence ID" value="ESQ45049.1"/>
    <property type="molecule type" value="Genomic_DNA"/>
</dbReference>
<dbReference type="CDD" id="cd02605">
    <property type="entry name" value="HAD_SPP"/>
    <property type="match status" value="1"/>
</dbReference>
<keyword evidence="13" id="KW-1185">Reference proteome</keyword>
<evidence type="ECO:0000256" key="6">
    <source>
        <dbReference type="ARBA" id="ARBA00022801"/>
    </source>
</evidence>
<dbReference type="eggNOG" id="ENOG502S2R4">
    <property type="taxonomic scope" value="Eukaryota"/>
</dbReference>
<evidence type="ECO:0000256" key="5">
    <source>
        <dbReference type="ARBA" id="ARBA00011738"/>
    </source>
</evidence>
<protein>
    <recommendedName>
        <fullName evidence="9">Sucrose-phosphatase</fullName>
        <ecNumber evidence="9">3.1.3.24</ecNumber>
    </recommendedName>
</protein>
<dbReference type="STRING" id="72664.V4LMT9"/>
<evidence type="ECO:0000256" key="1">
    <source>
        <dbReference type="ARBA" id="ARBA00001946"/>
    </source>
</evidence>
<dbReference type="OrthoDB" id="531008at2759"/>
<dbReference type="NCBIfam" id="TIGR01484">
    <property type="entry name" value="HAD-SF-IIB"/>
    <property type="match status" value="1"/>
</dbReference>
<dbReference type="Proteomes" id="UP000030689">
    <property type="component" value="Unassembled WGS sequence"/>
</dbReference>
<evidence type="ECO:0000256" key="8">
    <source>
        <dbReference type="ARBA" id="ARBA00048036"/>
    </source>
</evidence>
<keyword evidence="6 9" id="KW-0378">Hydrolase</keyword>
<dbReference type="KEGG" id="eus:EUTSA_v10010402mg"/>
<dbReference type="InterPro" id="IPR013679">
    <property type="entry name" value="SPP_C"/>
</dbReference>
<evidence type="ECO:0000313" key="12">
    <source>
        <dbReference type="EMBL" id="ESQ45049.1"/>
    </source>
</evidence>
<comment type="pathway">
    <text evidence="3 9">Glycan biosynthesis; sucrose biosynthesis; sucrose from D-fructose 6-phosphate and UDP-alpha-D-glucose: step 2/2.</text>
</comment>
<evidence type="ECO:0000259" key="10">
    <source>
        <dbReference type="Pfam" id="PF05116"/>
    </source>
</evidence>
<accession>V4LMT9</accession>
<dbReference type="Pfam" id="PF05116">
    <property type="entry name" value="S6PP"/>
    <property type="match status" value="1"/>
</dbReference>
<dbReference type="UniPathway" id="UPA00371">
    <property type="reaction ID" value="UER00546"/>
</dbReference>